<dbReference type="EMBL" id="GGEC01007212">
    <property type="protein sequence ID" value="MBW87695.1"/>
    <property type="molecule type" value="Transcribed_RNA"/>
</dbReference>
<proteinExistence type="predicted"/>
<sequence>MYFFCIPRTLLLISDSIISGSSRQSPIFLLQPLFTMASISPLFRELRPKTETPQQIVKWVWRKINARQNVVMSSDIFLK</sequence>
<reference evidence="1" key="1">
    <citation type="submission" date="2018-02" db="EMBL/GenBank/DDBJ databases">
        <title>Rhizophora mucronata_Transcriptome.</title>
        <authorList>
            <person name="Meera S.P."/>
            <person name="Sreeshan A."/>
            <person name="Augustine A."/>
        </authorList>
    </citation>
    <scope>NUCLEOTIDE SEQUENCE</scope>
    <source>
        <tissue evidence="1">Leaf</tissue>
    </source>
</reference>
<name>A0A2P2J2L1_RHIMU</name>
<dbReference type="AlphaFoldDB" id="A0A2P2J2L1"/>
<evidence type="ECO:0000313" key="1">
    <source>
        <dbReference type="EMBL" id="MBW87695.1"/>
    </source>
</evidence>
<organism evidence="1">
    <name type="scientific">Rhizophora mucronata</name>
    <name type="common">Asiatic mangrove</name>
    <dbReference type="NCBI Taxonomy" id="61149"/>
    <lineage>
        <taxon>Eukaryota</taxon>
        <taxon>Viridiplantae</taxon>
        <taxon>Streptophyta</taxon>
        <taxon>Embryophyta</taxon>
        <taxon>Tracheophyta</taxon>
        <taxon>Spermatophyta</taxon>
        <taxon>Magnoliopsida</taxon>
        <taxon>eudicotyledons</taxon>
        <taxon>Gunneridae</taxon>
        <taxon>Pentapetalae</taxon>
        <taxon>rosids</taxon>
        <taxon>fabids</taxon>
        <taxon>Malpighiales</taxon>
        <taxon>Rhizophoraceae</taxon>
        <taxon>Rhizophora</taxon>
    </lineage>
</organism>
<accession>A0A2P2J2L1</accession>
<protein>
    <submittedName>
        <fullName evidence="1">Uncharacterized protein</fullName>
    </submittedName>
</protein>